<comment type="caution">
    <text evidence="1">The sequence shown here is derived from an EMBL/GenBank/DDBJ whole genome shotgun (WGS) entry which is preliminary data.</text>
</comment>
<dbReference type="Gene3D" id="1.10.10.60">
    <property type="entry name" value="Homeodomain-like"/>
    <property type="match status" value="1"/>
</dbReference>
<dbReference type="GO" id="GO:0043565">
    <property type="term" value="F:sequence-specific DNA binding"/>
    <property type="evidence" value="ECO:0007669"/>
    <property type="project" value="InterPro"/>
</dbReference>
<name>A0A286U3T6_9BACT</name>
<gene>
    <name evidence="1" type="ORF">SCALIN_C43_0074</name>
</gene>
<dbReference type="SUPFAM" id="SSF46689">
    <property type="entry name" value="Homeodomain-like"/>
    <property type="match status" value="1"/>
</dbReference>
<dbReference type="SUPFAM" id="SSF48295">
    <property type="entry name" value="TrpR-like"/>
    <property type="match status" value="1"/>
</dbReference>
<dbReference type="RefSeq" id="WP_096896205.1">
    <property type="nucleotide sequence ID" value="NZ_BAOS01000043.1"/>
</dbReference>
<reference evidence="1 2" key="1">
    <citation type="journal article" date="2017" name="Environ. Microbiol. Rep.">
        <title>Genetic diversity of marine anaerobic ammonium-oxidizing bacteria as revealed by genomic and proteomic analyses of 'Candidatus Scalindua japonica'.</title>
        <authorList>
            <person name="Oshiki M."/>
            <person name="Mizuto K."/>
            <person name="Kimura Z."/>
            <person name="Kindaichi T."/>
            <person name="Satoh H."/>
            <person name="Okabe S."/>
        </authorList>
    </citation>
    <scope>NUCLEOTIDE SEQUENCE [LARGE SCALE GENOMIC DNA]</scope>
    <source>
        <strain evidence="2">husup-a2</strain>
    </source>
</reference>
<dbReference type="OrthoDB" id="296334at2"/>
<evidence type="ECO:0000313" key="1">
    <source>
        <dbReference type="EMBL" id="GAX62818.1"/>
    </source>
</evidence>
<proteinExistence type="predicted"/>
<protein>
    <submittedName>
        <fullName evidence="1">Transposase and inactivated derivative</fullName>
    </submittedName>
</protein>
<evidence type="ECO:0000313" key="2">
    <source>
        <dbReference type="Proteomes" id="UP000218542"/>
    </source>
</evidence>
<accession>A0A286U3T6</accession>
<organism evidence="1 2">
    <name type="scientific">Candidatus Scalindua japonica</name>
    <dbReference type="NCBI Taxonomy" id="1284222"/>
    <lineage>
        <taxon>Bacteria</taxon>
        <taxon>Pseudomonadati</taxon>
        <taxon>Planctomycetota</taxon>
        <taxon>Candidatus Brocadiia</taxon>
        <taxon>Candidatus Brocadiales</taxon>
        <taxon>Candidatus Scalinduaceae</taxon>
        <taxon>Candidatus Scalindua</taxon>
    </lineage>
</organism>
<dbReference type="InterPro" id="IPR010921">
    <property type="entry name" value="Trp_repressor/repl_initiator"/>
</dbReference>
<keyword evidence="2" id="KW-1185">Reference proteome</keyword>
<dbReference type="EMBL" id="BAOS01000043">
    <property type="protein sequence ID" value="GAX62818.1"/>
    <property type="molecule type" value="Genomic_DNA"/>
</dbReference>
<dbReference type="AlphaFoldDB" id="A0A286U3T6"/>
<dbReference type="Proteomes" id="UP000218542">
    <property type="component" value="Unassembled WGS sequence"/>
</dbReference>
<dbReference type="InterPro" id="IPR009057">
    <property type="entry name" value="Homeodomain-like_sf"/>
</dbReference>
<sequence length="155" mass="17754">MPQMLLPIFTTEVTLINPLIGFAKRDGRVYYFNGQMPIFVHDEGDLNSFKMFMAQLFVTGNATQSEINKVFGLNPINMKRWSKRYREGGPGAFYQREIKRTPRVMTPEVIDTAQALLDEAHTGKEVAEKLGLKANTLYKAIREGKLRQNNDLKKK</sequence>